<protein>
    <submittedName>
        <fullName evidence="2">NR LBD domain-containing protein</fullName>
    </submittedName>
</protein>
<sequence length="283" mass="34328">MELFQIICELYELIQIINENENYEDLCKHNKLNKARKLILPEHLNEIINYDRKLQLMLLKKWGAKYRLVEFFMGFENVKNNYEKLFGIFDYNAEEIKKIIHYFYNEWNINNDYDDVANSISILTLLYSLELISRVKENVEWKNFKIHYLILVDSIKDVKNLKITEKQMNIFIIYIKCIKNKELDFNEEKINEDGENNNMKKMFFRIIENININILSEFVTESINKEEVKIYRKGSLESAIFNGGYEFLKKLREKLNEYNIPLNEINIKKYEKFKNVERMQVIF</sequence>
<dbReference type="WBParaSite" id="MhA1_Contig1294.frz3.gene6">
    <property type="protein sequence ID" value="MhA1_Contig1294.frz3.gene6"/>
    <property type="gene ID" value="MhA1_Contig1294.frz3.gene6"/>
</dbReference>
<proteinExistence type="predicted"/>
<dbReference type="AlphaFoldDB" id="A0A1I8B308"/>
<keyword evidence="1" id="KW-1185">Reference proteome</keyword>
<reference evidence="2" key="1">
    <citation type="submission" date="2016-11" db="UniProtKB">
        <authorList>
            <consortium name="WormBaseParasite"/>
        </authorList>
    </citation>
    <scope>IDENTIFICATION</scope>
</reference>
<evidence type="ECO:0000313" key="1">
    <source>
        <dbReference type="Proteomes" id="UP000095281"/>
    </source>
</evidence>
<accession>A0A1I8B308</accession>
<organism evidence="1 2">
    <name type="scientific">Meloidogyne hapla</name>
    <name type="common">Root-knot nematode worm</name>
    <dbReference type="NCBI Taxonomy" id="6305"/>
    <lineage>
        <taxon>Eukaryota</taxon>
        <taxon>Metazoa</taxon>
        <taxon>Ecdysozoa</taxon>
        <taxon>Nematoda</taxon>
        <taxon>Chromadorea</taxon>
        <taxon>Rhabditida</taxon>
        <taxon>Tylenchina</taxon>
        <taxon>Tylenchomorpha</taxon>
        <taxon>Tylenchoidea</taxon>
        <taxon>Meloidogynidae</taxon>
        <taxon>Meloidogyninae</taxon>
        <taxon>Meloidogyne</taxon>
    </lineage>
</organism>
<evidence type="ECO:0000313" key="2">
    <source>
        <dbReference type="WBParaSite" id="MhA1_Contig1294.frz3.gene6"/>
    </source>
</evidence>
<dbReference type="Proteomes" id="UP000095281">
    <property type="component" value="Unplaced"/>
</dbReference>
<name>A0A1I8B308_MELHA</name>